<evidence type="ECO:0000259" key="1">
    <source>
        <dbReference type="Pfam" id="PF15919"/>
    </source>
</evidence>
<dbReference type="Pfam" id="PF15919">
    <property type="entry name" value="HicB_lk_antitox"/>
    <property type="match status" value="1"/>
</dbReference>
<evidence type="ECO:0000313" key="3">
    <source>
        <dbReference type="Proteomes" id="UP000228510"/>
    </source>
</evidence>
<proteinExistence type="predicted"/>
<accession>A0A2H0UZE9</accession>
<dbReference type="PANTHER" id="PTHR34504">
    <property type="entry name" value="ANTITOXIN HICB"/>
    <property type="match status" value="1"/>
</dbReference>
<protein>
    <submittedName>
        <fullName evidence="2">Antitoxin HicB</fullName>
    </submittedName>
</protein>
<reference evidence="3" key="1">
    <citation type="submission" date="2017-09" db="EMBL/GenBank/DDBJ databases">
        <title>Depth-based differentiation of microbial function through sediment-hosted aquifers and enrichment of novel symbionts in the deep terrestrial subsurface.</title>
        <authorList>
            <person name="Probst A.J."/>
            <person name="Ladd B."/>
            <person name="Jarett J.K."/>
            <person name="Geller-Mcgrath D.E."/>
            <person name="Sieber C.M.K."/>
            <person name="Emerson J.B."/>
            <person name="Anantharaman K."/>
            <person name="Thomas B.C."/>
            <person name="Malmstrom R."/>
            <person name="Stieglmeier M."/>
            <person name="Klingl A."/>
            <person name="Woyke T."/>
            <person name="Ryan C.M."/>
            <person name="Banfield J.F."/>
        </authorList>
    </citation>
    <scope>NUCLEOTIDE SEQUENCE [LARGE SCALE GENOMIC DNA]</scope>
</reference>
<evidence type="ECO:0000313" key="2">
    <source>
        <dbReference type="EMBL" id="PIR92204.1"/>
    </source>
</evidence>
<dbReference type="Proteomes" id="UP000228510">
    <property type="component" value="Unassembled WGS sequence"/>
</dbReference>
<organism evidence="2 3">
    <name type="scientific">Candidatus Falkowbacteria bacterium CG10_big_fil_rev_8_21_14_0_10_44_15</name>
    <dbReference type="NCBI Taxonomy" id="1974569"/>
    <lineage>
        <taxon>Bacteria</taxon>
        <taxon>Candidatus Falkowiibacteriota</taxon>
    </lineage>
</organism>
<gene>
    <name evidence="2" type="ORF">COU01_02860</name>
</gene>
<dbReference type="Gene3D" id="3.30.160.250">
    <property type="match status" value="1"/>
</dbReference>
<dbReference type="InterPro" id="IPR051404">
    <property type="entry name" value="TA_system_antitoxin"/>
</dbReference>
<dbReference type="EMBL" id="PFAT01000036">
    <property type="protein sequence ID" value="PIR92204.1"/>
    <property type="molecule type" value="Genomic_DNA"/>
</dbReference>
<dbReference type="PANTHER" id="PTHR34504:SF4">
    <property type="entry name" value="ANTITOXIN HICB"/>
    <property type="match status" value="1"/>
</dbReference>
<comment type="caution">
    <text evidence="2">The sequence shown here is derived from an EMBL/GenBank/DDBJ whole genome shotgun (WGS) entry which is preliminary data.</text>
</comment>
<name>A0A2H0UZE9_9BACT</name>
<feature type="domain" description="HicB-like antitoxin of toxin-antitoxin system" evidence="1">
    <location>
        <begin position="11"/>
        <end position="59"/>
    </location>
</feature>
<dbReference type="InterPro" id="IPR031807">
    <property type="entry name" value="HicB-like"/>
</dbReference>
<sequence length="80" mass="8994">MENKTFQINLIAEKEGGYTVTVPQLPGCVSYGKTIEEAKRNIQAAVSLHLANVKEHNKRDFKSIINKTVFSVEEFLELGK</sequence>
<dbReference type="SUPFAM" id="SSF143100">
    <property type="entry name" value="TTHA1013/TTHA0281-like"/>
    <property type="match status" value="1"/>
</dbReference>
<dbReference type="InterPro" id="IPR035069">
    <property type="entry name" value="TTHA1013/TTHA0281-like"/>
</dbReference>
<dbReference type="AlphaFoldDB" id="A0A2H0UZE9"/>